<gene>
    <name evidence="2" type="ORF">RIF29_38555</name>
</gene>
<dbReference type="AlphaFoldDB" id="A0AAN9E001"/>
<reference evidence="2 3" key="1">
    <citation type="submission" date="2024-01" db="EMBL/GenBank/DDBJ databases">
        <title>The genomes of 5 underutilized Papilionoideae crops provide insights into root nodulation and disease resistanc.</title>
        <authorList>
            <person name="Yuan L."/>
        </authorList>
    </citation>
    <scope>NUCLEOTIDE SEQUENCE [LARGE SCALE GENOMIC DNA]</scope>
    <source>
        <strain evidence="2">ZHUSHIDOU_FW_LH</strain>
        <tissue evidence="2">Leaf</tissue>
    </source>
</reference>
<dbReference type="Proteomes" id="UP001372338">
    <property type="component" value="Unassembled WGS sequence"/>
</dbReference>
<proteinExistence type="predicted"/>
<name>A0AAN9E001_CROPI</name>
<organism evidence="2 3">
    <name type="scientific">Crotalaria pallida</name>
    <name type="common">Smooth rattlebox</name>
    <name type="synonym">Crotalaria striata</name>
    <dbReference type="NCBI Taxonomy" id="3830"/>
    <lineage>
        <taxon>Eukaryota</taxon>
        <taxon>Viridiplantae</taxon>
        <taxon>Streptophyta</taxon>
        <taxon>Embryophyta</taxon>
        <taxon>Tracheophyta</taxon>
        <taxon>Spermatophyta</taxon>
        <taxon>Magnoliopsida</taxon>
        <taxon>eudicotyledons</taxon>
        <taxon>Gunneridae</taxon>
        <taxon>Pentapetalae</taxon>
        <taxon>rosids</taxon>
        <taxon>fabids</taxon>
        <taxon>Fabales</taxon>
        <taxon>Fabaceae</taxon>
        <taxon>Papilionoideae</taxon>
        <taxon>50 kb inversion clade</taxon>
        <taxon>genistoids sensu lato</taxon>
        <taxon>core genistoids</taxon>
        <taxon>Crotalarieae</taxon>
        <taxon>Crotalaria</taxon>
    </lineage>
</organism>
<feature type="compositionally biased region" description="Low complexity" evidence="1">
    <location>
        <begin position="104"/>
        <end position="120"/>
    </location>
</feature>
<dbReference type="EMBL" id="JAYWIO010000008">
    <property type="protein sequence ID" value="KAK7243744.1"/>
    <property type="molecule type" value="Genomic_DNA"/>
</dbReference>
<feature type="region of interest" description="Disordered" evidence="1">
    <location>
        <begin position="80"/>
        <end position="121"/>
    </location>
</feature>
<protein>
    <submittedName>
        <fullName evidence="2">Uncharacterized protein</fullName>
    </submittedName>
</protein>
<comment type="caution">
    <text evidence="2">The sequence shown here is derived from an EMBL/GenBank/DDBJ whole genome shotgun (WGS) entry which is preliminary data.</text>
</comment>
<evidence type="ECO:0000313" key="2">
    <source>
        <dbReference type="EMBL" id="KAK7243744.1"/>
    </source>
</evidence>
<keyword evidence="3" id="KW-1185">Reference proteome</keyword>
<feature type="compositionally biased region" description="Basic and acidic residues" evidence="1">
    <location>
        <begin position="92"/>
        <end position="102"/>
    </location>
</feature>
<sequence>MDTSGDPSLSKFPSIVPSIDGPQWDTLKMLADEATKEYYQQQQIRRSSISNIPMTIKIHHASMKPTKNSAAEDNEALKSYDFDKAETSGTKKPIDLGSKESIDSMDSASEGSSSSSLDLLPMKRLKLNDNDEENVDVVIDQEWVPGESSKMKKKRMKSELTKEQLQLLDQAIREAPTVLPQEFINRINA</sequence>
<accession>A0AAN9E001</accession>
<evidence type="ECO:0000256" key="1">
    <source>
        <dbReference type="SAM" id="MobiDB-lite"/>
    </source>
</evidence>
<evidence type="ECO:0000313" key="3">
    <source>
        <dbReference type="Proteomes" id="UP001372338"/>
    </source>
</evidence>